<organism evidence="2 3">
    <name type="scientific">Parasitella parasitica</name>
    <dbReference type="NCBI Taxonomy" id="35722"/>
    <lineage>
        <taxon>Eukaryota</taxon>
        <taxon>Fungi</taxon>
        <taxon>Fungi incertae sedis</taxon>
        <taxon>Mucoromycota</taxon>
        <taxon>Mucoromycotina</taxon>
        <taxon>Mucoromycetes</taxon>
        <taxon>Mucorales</taxon>
        <taxon>Mucorineae</taxon>
        <taxon>Mucoraceae</taxon>
        <taxon>Parasitella</taxon>
    </lineage>
</organism>
<feature type="region of interest" description="Disordered" evidence="1">
    <location>
        <begin position="1"/>
        <end position="72"/>
    </location>
</feature>
<dbReference type="AlphaFoldDB" id="A0A0B7N5C3"/>
<dbReference type="OrthoDB" id="10273283at2759"/>
<sequence>MANGSSANTTIRNSGGQGGQGLQGRPGSNGSFQDPPLEGEVGANAQFPPNLSDVRGFTVPMSDIEQGSHNDGESVRDMFLKAKAEYEGLVSYFSGQRKALIDGMCYIKIIS</sequence>
<evidence type="ECO:0000313" key="3">
    <source>
        <dbReference type="Proteomes" id="UP000054107"/>
    </source>
</evidence>
<proteinExistence type="predicted"/>
<gene>
    <name evidence="2" type="primary">PARPA_07562.1 scaffold 28415</name>
</gene>
<name>A0A0B7N5C3_9FUNG</name>
<evidence type="ECO:0000256" key="1">
    <source>
        <dbReference type="SAM" id="MobiDB-lite"/>
    </source>
</evidence>
<accession>A0A0B7N5C3</accession>
<reference evidence="2 3" key="1">
    <citation type="submission" date="2014-09" db="EMBL/GenBank/DDBJ databases">
        <authorList>
            <person name="Ellenberger Sabrina"/>
        </authorList>
    </citation>
    <scope>NUCLEOTIDE SEQUENCE [LARGE SCALE GENOMIC DNA]</scope>
    <source>
        <strain evidence="2 3">CBS 412.66</strain>
    </source>
</reference>
<evidence type="ECO:0000313" key="2">
    <source>
        <dbReference type="EMBL" id="CEP13483.1"/>
    </source>
</evidence>
<feature type="compositionally biased region" description="Polar residues" evidence="1">
    <location>
        <begin position="1"/>
        <end position="11"/>
    </location>
</feature>
<dbReference type="Proteomes" id="UP000054107">
    <property type="component" value="Unassembled WGS sequence"/>
</dbReference>
<feature type="compositionally biased region" description="Gly residues" evidence="1">
    <location>
        <begin position="15"/>
        <end position="24"/>
    </location>
</feature>
<dbReference type="EMBL" id="LN729787">
    <property type="protein sequence ID" value="CEP13483.1"/>
    <property type="molecule type" value="Genomic_DNA"/>
</dbReference>
<protein>
    <submittedName>
        <fullName evidence="2">Uncharacterized protein</fullName>
    </submittedName>
</protein>
<keyword evidence="3" id="KW-1185">Reference proteome</keyword>